<reference evidence="3 4" key="1">
    <citation type="submission" date="2024-01" db="EMBL/GenBank/DDBJ databases">
        <title>The genomes of 5 underutilized Papilionoideae crops provide insights into root nodulation and disease resistance.</title>
        <authorList>
            <person name="Yuan L."/>
        </authorList>
    </citation>
    <scope>NUCLEOTIDE SEQUENCE [LARGE SCALE GENOMIC DNA]</scope>
    <source>
        <strain evidence="3">LY-2023</strain>
        <tissue evidence="3">Leaf</tissue>
    </source>
</reference>
<feature type="domain" description="GRAM" evidence="2">
    <location>
        <begin position="36"/>
        <end position="114"/>
    </location>
</feature>
<dbReference type="AlphaFoldDB" id="A0AAN9Q0X0"/>
<evidence type="ECO:0000259" key="2">
    <source>
        <dbReference type="SMART" id="SM00568"/>
    </source>
</evidence>
<dbReference type="SMART" id="SM00568">
    <property type="entry name" value="GRAM"/>
    <property type="match status" value="1"/>
</dbReference>
<dbReference type="InterPro" id="IPR037848">
    <property type="entry name" value="GEM-like"/>
</dbReference>
<protein>
    <recommendedName>
        <fullName evidence="2">GRAM domain-containing protein</fullName>
    </recommendedName>
</protein>
<name>A0AAN9Q0X0_CLITE</name>
<sequence>MILIQFFVRISSNLVDAAMARIVHGTKVLTLGGPDMLFQQSFGIFPGEKLIKSYACYLSTSSGPVIGTLYVSTKRLAYCSDYPCHYSLPQQQNQCVYYKVVVRVDQLSTVNPSSNRFNPSEKYIQLVTVDGYEFYFMGFIAYDKALKTIREAIQQYHNHSRRSLSGQEA</sequence>
<gene>
    <name evidence="3" type="ORF">RJT34_02383</name>
</gene>
<dbReference type="Proteomes" id="UP001359559">
    <property type="component" value="Unassembled WGS sequence"/>
</dbReference>
<dbReference type="InterPro" id="IPR004182">
    <property type="entry name" value="GRAM"/>
</dbReference>
<dbReference type="PANTHER" id="PTHR31969">
    <property type="entry name" value="GEM-LIKE PROTEIN 2"/>
    <property type="match status" value="1"/>
</dbReference>
<comment type="similarity">
    <text evidence="1">Belongs to the GEM family.</text>
</comment>
<dbReference type="EMBL" id="JAYKXN010000001">
    <property type="protein sequence ID" value="KAK7317822.1"/>
    <property type="molecule type" value="Genomic_DNA"/>
</dbReference>
<proteinExistence type="inferred from homology"/>
<evidence type="ECO:0000313" key="3">
    <source>
        <dbReference type="EMBL" id="KAK7317822.1"/>
    </source>
</evidence>
<dbReference type="Gene3D" id="2.30.29.30">
    <property type="entry name" value="Pleckstrin-homology domain (PH domain)/Phosphotyrosine-binding domain (PTB)"/>
    <property type="match status" value="1"/>
</dbReference>
<evidence type="ECO:0000313" key="4">
    <source>
        <dbReference type="Proteomes" id="UP001359559"/>
    </source>
</evidence>
<accession>A0AAN9Q0X0</accession>
<evidence type="ECO:0000256" key="1">
    <source>
        <dbReference type="ARBA" id="ARBA00009414"/>
    </source>
</evidence>
<comment type="caution">
    <text evidence="3">The sequence shown here is derived from an EMBL/GenBank/DDBJ whole genome shotgun (WGS) entry which is preliminary data.</text>
</comment>
<organism evidence="3 4">
    <name type="scientific">Clitoria ternatea</name>
    <name type="common">Butterfly pea</name>
    <dbReference type="NCBI Taxonomy" id="43366"/>
    <lineage>
        <taxon>Eukaryota</taxon>
        <taxon>Viridiplantae</taxon>
        <taxon>Streptophyta</taxon>
        <taxon>Embryophyta</taxon>
        <taxon>Tracheophyta</taxon>
        <taxon>Spermatophyta</taxon>
        <taxon>Magnoliopsida</taxon>
        <taxon>eudicotyledons</taxon>
        <taxon>Gunneridae</taxon>
        <taxon>Pentapetalae</taxon>
        <taxon>rosids</taxon>
        <taxon>fabids</taxon>
        <taxon>Fabales</taxon>
        <taxon>Fabaceae</taxon>
        <taxon>Papilionoideae</taxon>
        <taxon>50 kb inversion clade</taxon>
        <taxon>NPAAA clade</taxon>
        <taxon>indigoferoid/millettioid clade</taxon>
        <taxon>Phaseoleae</taxon>
        <taxon>Clitoria</taxon>
    </lineage>
</organism>
<dbReference type="InterPro" id="IPR011993">
    <property type="entry name" value="PH-like_dom_sf"/>
</dbReference>
<keyword evidence="4" id="KW-1185">Reference proteome</keyword>
<dbReference type="Pfam" id="PF02893">
    <property type="entry name" value="GRAM"/>
    <property type="match status" value="1"/>
</dbReference>